<proteinExistence type="predicted"/>
<accession>A0A7D9CY21</accession>
<protein>
    <submittedName>
        <fullName evidence="1">DEBR0S2_07492g1_1</fullName>
    </submittedName>
</protein>
<dbReference type="EMBL" id="CABFWN010000002">
    <property type="protein sequence ID" value="VUG17450.1"/>
    <property type="molecule type" value="Genomic_DNA"/>
</dbReference>
<sequence length="372" mass="43442">MTAVYRTQAIGTLQEPDHIIQYHGPPLSEKESIRGFRRPKISHMKRPSMQVQREGSLSRHGSKRKLYHEYRVPTKTAFHKPGYYQFPHSEYGTRHTKRAKSVQLKPKYKNSLDIDSIFKLSGERLNRSTIPYYLIQYSLRNWYDGCRKNPVIRYEIENTKLKGDEIVLEDSGFNMEQYLTLPISEIMHSVEENKVKPVKKNAYMKTKFVPLQYKANRNSSPLSMESWTNDQMKKYGLSTRSLRSLDQADYSIKKKSIGGISEIAELSIESSSELYDEYFADISGGHFNTWSEACSYLEKESPEFYSNDYFLLRLMLDIYIRRIVAARISASIGTERARRLPDLSMDEIWHLLADNVKAVYGLKQLHVFQQQK</sequence>
<reference evidence="1 2" key="1">
    <citation type="submission" date="2019-07" db="EMBL/GenBank/DDBJ databases">
        <authorList>
            <person name="Friedrich A."/>
            <person name="Schacherer J."/>
        </authorList>
    </citation>
    <scope>NUCLEOTIDE SEQUENCE [LARGE SCALE GENOMIC DNA]</scope>
</reference>
<evidence type="ECO:0000313" key="2">
    <source>
        <dbReference type="Proteomes" id="UP000478008"/>
    </source>
</evidence>
<dbReference type="Proteomes" id="UP000478008">
    <property type="component" value="Unassembled WGS sequence"/>
</dbReference>
<dbReference type="AlphaFoldDB" id="A0A7D9CY21"/>
<evidence type="ECO:0000313" key="1">
    <source>
        <dbReference type="EMBL" id="VUG17450.1"/>
    </source>
</evidence>
<keyword evidence="2" id="KW-1185">Reference proteome</keyword>
<gene>
    <name evidence="1" type="ORF">DEBR0S2_07492G</name>
</gene>
<organism evidence="1 2">
    <name type="scientific">Dekkera bruxellensis</name>
    <name type="common">Brettanomyces custersii</name>
    <dbReference type="NCBI Taxonomy" id="5007"/>
    <lineage>
        <taxon>Eukaryota</taxon>
        <taxon>Fungi</taxon>
        <taxon>Dikarya</taxon>
        <taxon>Ascomycota</taxon>
        <taxon>Saccharomycotina</taxon>
        <taxon>Pichiomycetes</taxon>
        <taxon>Pichiales</taxon>
        <taxon>Pichiaceae</taxon>
        <taxon>Brettanomyces</taxon>
    </lineage>
</organism>
<name>A0A7D9CY21_DEKBR</name>